<evidence type="ECO:0000256" key="1">
    <source>
        <dbReference type="SAM" id="Phobius"/>
    </source>
</evidence>
<comment type="caution">
    <text evidence="3">The sequence shown here is derived from an EMBL/GenBank/DDBJ whole genome shotgun (WGS) entry which is preliminary data.</text>
</comment>
<keyword evidence="4" id="KW-1185">Reference proteome</keyword>
<keyword evidence="2" id="KW-0732">Signal</keyword>
<evidence type="ECO:0000256" key="2">
    <source>
        <dbReference type="SAM" id="SignalP"/>
    </source>
</evidence>
<evidence type="ECO:0000313" key="3">
    <source>
        <dbReference type="EMBL" id="MDF2254251.1"/>
    </source>
</evidence>
<name>A0ABT5YSB8_9ACTN</name>
<dbReference type="EMBL" id="JARHTQ010000001">
    <property type="protein sequence ID" value="MDF2254251.1"/>
    <property type="molecule type" value="Genomic_DNA"/>
</dbReference>
<dbReference type="Proteomes" id="UP001220022">
    <property type="component" value="Unassembled WGS sequence"/>
</dbReference>
<sequence length="397" mass="42094">MSWSRPLAAAVSGLLLCGCVATGNAQAAAPATGSTAAAPGREKPVLMLNGSTEARPGQLVDIMLEGVSGARSRYGVTATSPAFHSPTRLRWHQDEDAYEAVVPLSMTDKPGWYPLAVAVGGHVVARDKIQIVRSQRPSLSVTASAAVARPGEQVAVRFDDLYPGETGSGFTVRSAALPKPARLARDQIGDFYNPRAFSAQPELKPDLTDGTYTFELYGPRGRITEQRLTVRAARPGDADYLGKARGPAFFTPHGSPEDAREHGYKVPAGGRVEILWHDVYPDAGEDTRLVATSPAFTHPVKLQRDESKGADGDDPRYFNLATMRTDLRPGSYPVTVVAHHGRVRMTNSLVVTAASAPSRSMAAGPGTGWLGAVGGALVLAAIGVATTLRRRRPTTGH</sequence>
<dbReference type="PROSITE" id="PS51257">
    <property type="entry name" value="PROKAR_LIPOPROTEIN"/>
    <property type="match status" value="1"/>
</dbReference>
<protein>
    <submittedName>
        <fullName evidence="3">Uncharacterized protein</fullName>
    </submittedName>
</protein>
<feature type="transmembrane region" description="Helical" evidence="1">
    <location>
        <begin position="368"/>
        <end position="388"/>
    </location>
</feature>
<feature type="chain" id="PRO_5046626501" evidence="2">
    <location>
        <begin position="28"/>
        <end position="397"/>
    </location>
</feature>
<evidence type="ECO:0000313" key="4">
    <source>
        <dbReference type="Proteomes" id="UP001220022"/>
    </source>
</evidence>
<organism evidence="3 4">
    <name type="scientific">Streptantibioticus ferralitis</name>
    <dbReference type="NCBI Taxonomy" id="236510"/>
    <lineage>
        <taxon>Bacteria</taxon>
        <taxon>Bacillati</taxon>
        <taxon>Actinomycetota</taxon>
        <taxon>Actinomycetes</taxon>
        <taxon>Kitasatosporales</taxon>
        <taxon>Streptomycetaceae</taxon>
        <taxon>Streptantibioticus</taxon>
    </lineage>
</organism>
<feature type="signal peptide" evidence="2">
    <location>
        <begin position="1"/>
        <end position="27"/>
    </location>
</feature>
<keyword evidence="1" id="KW-1133">Transmembrane helix</keyword>
<keyword evidence="1" id="KW-0472">Membrane</keyword>
<proteinExistence type="predicted"/>
<reference evidence="3 4" key="1">
    <citation type="submission" date="2023-03" db="EMBL/GenBank/DDBJ databases">
        <title>Draft genome sequence of type strain Streptomyces ferralitis JCM 14344.</title>
        <authorList>
            <person name="Klaysubun C."/>
            <person name="Duangmal K."/>
        </authorList>
    </citation>
    <scope>NUCLEOTIDE SEQUENCE [LARGE SCALE GENOMIC DNA]</scope>
    <source>
        <strain evidence="3 4">JCM 14344</strain>
    </source>
</reference>
<dbReference type="RefSeq" id="WP_275806389.1">
    <property type="nucleotide sequence ID" value="NZ_BAAANM010000005.1"/>
</dbReference>
<accession>A0ABT5YSB8</accession>
<gene>
    <name evidence="3" type="ORF">P2L57_00485</name>
</gene>
<keyword evidence="1" id="KW-0812">Transmembrane</keyword>